<dbReference type="Pfam" id="PF11345">
    <property type="entry name" value="DUF3147"/>
    <property type="match status" value="1"/>
</dbReference>
<feature type="transmembrane region" description="Helical" evidence="1">
    <location>
        <begin position="86"/>
        <end position="111"/>
    </location>
</feature>
<feature type="transmembrane region" description="Helical" evidence="1">
    <location>
        <begin position="28"/>
        <end position="47"/>
    </location>
</feature>
<keyword evidence="1" id="KW-0812">Transmembrane</keyword>
<evidence type="ECO:0000313" key="3">
    <source>
        <dbReference type="Proteomes" id="UP000215137"/>
    </source>
</evidence>
<name>A0A248TEJ8_9BACI</name>
<feature type="transmembrane region" description="Helical" evidence="1">
    <location>
        <begin position="59"/>
        <end position="80"/>
    </location>
</feature>
<dbReference type="OrthoDB" id="5397294at2"/>
<evidence type="ECO:0000313" key="2">
    <source>
        <dbReference type="EMBL" id="ASV66593.1"/>
    </source>
</evidence>
<evidence type="ECO:0008006" key="4">
    <source>
        <dbReference type="Google" id="ProtNLM"/>
    </source>
</evidence>
<organism evidence="2 3">
    <name type="scientific">Cytobacillus kochii</name>
    <dbReference type="NCBI Taxonomy" id="859143"/>
    <lineage>
        <taxon>Bacteria</taxon>
        <taxon>Bacillati</taxon>
        <taxon>Bacillota</taxon>
        <taxon>Bacilli</taxon>
        <taxon>Bacillales</taxon>
        <taxon>Bacillaceae</taxon>
        <taxon>Cytobacillus</taxon>
    </lineage>
</organism>
<accession>A0A248TEJ8</accession>
<dbReference type="KEGG" id="bko:CKF48_04215"/>
<keyword evidence="1" id="KW-1133">Transmembrane helix</keyword>
<evidence type="ECO:0000256" key="1">
    <source>
        <dbReference type="SAM" id="Phobius"/>
    </source>
</evidence>
<sequence length="115" mass="12512">MQLIVKILLSAIIIGVVTEMAKRFPTYGGVIAALPLVSLLSLIWLWVEKNDTGVMSEFTLGVLLGLPSTIVLLAIVFFSLKSAFSFAVSILFGVIGWAVFLGAQFVLLNLWKNIN</sequence>
<reference evidence="2 3" key="1">
    <citation type="submission" date="2017-08" db="EMBL/GenBank/DDBJ databases">
        <title>Complete Genome Sequence of Bacillus kochii Oregon-R-modENCODE STRAIN BDGP4, isolated from Drosophila melanogaster gut.</title>
        <authorList>
            <person name="Wan K.H."/>
            <person name="Yu C."/>
            <person name="Park S."/>
            <person name="Hammonds A.S."/>
            <person name="Booth B.W."/>
            <person name="Celniker S.E."/>
        </authorList>
    </citation>
    <scope>NUCLEOTIDE SEQUENCE [LARGE SCALE GENOMIC DNA]</scope>
    <source>
        <strain evidence="2 3">BDGP4</strain>
    </source>
</reference>
<proteinExistence type="predicted"/>
<dbReference type="AlphaFoldDB" id="A0A248TEJ8"/>
<dbReference type="EMBL" id="CP022983">
    <property type="protein sequence ID" value="ASV66593.1"/>
    <property type="molecule type" value="Genomic_DNA"/>
</dbReference>
<keyword evidence="1" id="KW-0472">Membrane</keyword>
<dbReference type="NCBIfam" id="NF006750">
    <property type="entry name" value="PRK09272.1-3"/>
    <property type="match status" value="1"/>
</dbReference>
<dbReference type="RefSeq" id="WP_095370168.1">
    <property type="nucleotide sequence ID" value="NZ_CM126253.1"/>
</dbReference>
<gene>
    <name evidence="2" type="ORF">CKF48_04215</name>
</gene>
<dbReference type="InterPro" id="IPR021493">
    <property type="entry name" value="DUF3147"/>
</dbReference>
<dbReference type="Proteomes" id="UP000215137">
    <property type="component" value="Chromosome"/>
</dbReference>
<protein>
    <recommendedName>
        <fullName evidence="4">DUF3147 family protein</fullName>
    </recommendedName>
</protein>
<keyword evidence="3" id="KW-1185">Reference proteome</keyword>